<dbReference type="SMART" id="SM00138">
    <property type="entry name" value="MeTrc"/>
    <property type="match status" value="1"/>
</dbReference>
<evidence type="ECO:0000256" key="2">
    <source>
        <dbReference type="ARBA" id="ARBA00022603"/>
    </source>
</evidence>
<keyword evidence="4 5" id="KW-0949">S-adenosyl-L-methionine</keyword>
<evidence type="ECO:0000256" key="5">
    <source>
        <dbReference type="PIRNR" id="PIRNR000410"/>
    </source>
</evidence>
<dbReference type="InterPro" id="IPR036804">
    <property type="entry name" value="CheR_N_sf"/>
</dbReference>
<dbReference type="InterPro" id="IPR029063">
    <property type="entry name" value="SAM-dependent_MTases_sf"/>
</dbReference>
<evidence type="ECO:0000256" key="3">
    <source>
        <dbReference type="ARBA" id="ARBA00022679"/>
    </source>
</evidence>
<dbReference type="GO" id="GO:0008983">
    <property type="term" value="F:protein-glutamate O-methyltransferase activity"/>
    <property type="evidence" value="ECO:0007669"/>
    <property type="project" value="UniProtKB-EC"/>
</dbReference>
<dbReference type="GO" id="GO:0032259">
    <property type="term" value="P:methylation"/>
    <property type="evidence" value="ECO:0007669"/>
    <property type="project" value="UniProtKB-KW"/>
</dbReference>
<name>A0A4Q9VPQ3_9HYPH</name>
<sequence length="287" mass="32211">MTMTLESLDHLSARDFQRLSEFIHSYSGIKMPVSKQSMVEGRLRRRVRALGVATLGDYCRYLFDQDGLESEAVGLIDAVSTNKTDFFREPDHFEFLAEQAVPALLAAQQVSRRAPLKIWSAACSIGAEPYTLAMVAAEIARANPDVRTSILATDICTEVIETATLGIYPESMIMPVPVDLRHRYVMRAKSGARDRVRIVPELRAMVGFGRLNLMDRTYPVDHDMHVIFCRNILIYFDKKTQQQVLSQLCDHLRPGGYLFLGHSETLAGFGLPLRAVATTVFQRLGDT</sequence>
<dbReference type="Gene3D" id="3.40.50.150">
    <property type="entry name" value="Vaccinia Virus protein VP39"/>
    <property type="match status" value="1"/>
</dbReference>
<dbReference type="Pfam" id="PF03705">
    <property type="entry name" value="CheR_N"/>
    <property type="match status" value="1"/>
</dbReference>
<feature type="domain" description="CheR-type methyltransferase" evidence="7">
    <location>
        <begin position="4"/>
        <end position="287"/>
    </location>
</feature>
<keyword evidence="9" id="KW-1185">Reference proteome</keyword>
<dbReference type="Gene3D" id="1.10.155.10">
    <property type="entry name" value="Chemotaxis receptor methyltransferase CheR, N-terminal domain"/>
    <property type="match status" value="1"/>
</dbReference>
<feature type="binding site" evidence="6">
    <location>
        <begin position="212"/>
        <end position="213"/>
    </location>
    <ligand>
        <name>S-adenosyl-L-methionine</name>
        <dbReference type="ChEBI" id="CHEBI:59789"/>
    </ligand>
</feature>
<comment type="caution">
    <text evidence="8">The sequence shown here is derived from an EMBL/GenBank/DDBJ whole genome shotgun (WGS) entry which is preliminary data.</text>
</comment>
<protein>
    <recommendedName>
        <fullName evidence="5">Chemotaxis protein methyltransferase</fullName>
        <ecNumber evidence="5">2.1.1.80</ecNumber>
    </recommendedName>
</protein>
<dbReference type="InterPro" id="IPR022641">
    <property type="entry name" value="CheR_N"/>
</dbReference>
<feature type="binding site" evidence="6">
    <location>
        <position position="88"/>
    </location>
    <ligand>
        <name>S-adenosyl-L-methionine</name>
        <dbReference type="ChEBI" id="CHEBI:59789"/>
    </ligand>
</feature>
<accession>A0A4Q9VPQ3</accession>
<dbReference type="EC" id="2.1.1.80" evidence="5"/>
<comment type="catalytic activity">
    <reaction evidence="1 5">
        <text>L-glutamyl-[protein] + S-adenosyl-L-methionine = [protein]-L-glutamate 5-O-methyl ester + S-adenosyl-L-homocysteine</text>
        <dbReference type="Rhea" id="RHEA:24452"/>
        <dbReference type="Rhea" id="RHEA-COMP:10208"/>
        <dbReference type="Rhea" id="RHEA-COMP:10311"/>
        <dbReference type="ChEBI" id="CHEBI:29973"/>
        <dbReference type="ChEBI" id="CHEBI:57856"/>
        <dbReference type="ChEBI" id="CHEBI:59789"/>
        <dbReference type="ChEBI" id="CHEBI:82795"/>
        <dbReference type="EC" id="2.1.1.80"/>
    </reaction>
</comment>
<dbReference type="PANTHER" id="PTHR24422">
    <property type="entry name" value="CHEMOTAXIS PROTEIN METHYLTRANSFERASE"/>
    <property type="match status" value="1"/>
</dbReference>
<dbReference type="EMBL" id="SJFN01000014">
    <property type="protein sequence ID" value="TBW37609.1"/>
    <property type="molecule type" value="Genomic_DNA"/>
</dbReference>
<dbReference type="SUPFAM" id="SSF53335">
    <property type="entry name" value="S-adenosyl-L-methionine-dependent methyltransferases"/>
    <property type="match status" value="1"/>
</dbReference>
<evidence type="ECO:0000259" key="7">
    <source>
        <dbReference type="PROSITE" id="PS50123"/>
    </source>
</evidence>
<dbReference type="SUPFAM" id="SSF47757">
    <property type="entry name" value="Chemotaxis receptor methyltransferase CheR, N-terminal domain"/>
    <property type="match status" value="1"/>
</dbReference>
<dbReference type="PRINTS" id="PR00996">
    <property type="entry name" value="CHERMTFRASE"/>
</dbReference>
<dbReference type="PANTHER" id="PTHR24422:SF26">
    <property type="entry name" value="CHEMOTAXIS PROTEIN METHYLTRANSFERASE"/>
    <property type="match status" value="1"/>
</dbReference>
<keyword evidence="2 5" id="KW-0489">Methyltransferase</keyword>
<dbReference type="OrthoDB" id="9816309at2"/>
<reference evidence="8 9" key="1">
    <citation type="submission" date="2019-02" db="EMBL/GenBank/DDBJ databases">
        <title>Siculibacillus lacustris gen. nov., sp. nov., a new rosette-forming bacterium isolated from a freshwater crater lake (Lake St. Ana, Romania).</title>
        <authorList>
            <person name="Felfoldi T."/>
            <person name="Marton Z."/>
            <person name="Szabo A."/>
            <person name="Mentes A."/>
            <person name="Boka K."/>
            <person name="Marialigeti K."/>
            <person name="Mathe I."/>
            <person name="Koncz M."/>
            <person name="Schumann P."/>
            <person name="Toth E."/>
        </authorList>
    </citation>
    <scope>NUCLEOTIDE SEQUENCE [LARGE SCALE GENOMIC DNA]</scope>
    <source>
        <strain evidence="8 9">SA-279</strain>
    </source>
</reference>
<evidence type="ECO:0000256" key="4">
    <source>
        <dbReference type="ARBA" id="ARBA00022691"/>
    </source>
</evidence>
<gene>
    <name evidence="8" type="ORF">EYW49_10895</name>
</gene>
<proteinExistence type="predicted"/>
<comment type="function">
    <text evidence="5">Methylation of the membrane-bound methyl-accepting chemotaxis proteins (MCP) to form gamma-glutamyl methyl ester residues in MCP.</text>
</comment>
<dbReference type="AlphaFoldDB" id="A0A4Q9VPQ3"/>
<dbReference type="InterPro" id="IPR022642">
    <property type="entry name" value="CheR_C"/>
</dbReference>
<dbReference type="InterPro" id="IPR000780">
    <property type="entry name" value="CheR_MeTrfase"/>
</dbReference>
<dbReference type="PIRSF" id="PIRSF000410">
    <property type="entry name" value="CheR"/>
    <property type="match status" value="1"/>
</dbReference>
<feature type="binding site" evidence="6">
    <location>
        <begin position="230"/>
        <end position="231"/>
    </location>
    <ligand>
        <name>S-adenosyl-L-methionine</name>
        <dbReference type="ChEBI" id="CHEBI:59789"/>
    </ligand>
</feature>
<dbReference type="PROSITE" id="PS50123">
    <property type="entry name" value="CHER"/>
    <property type="match status" value="1"/>
</dbReference>
<feature type="binding site" evidence="6">
    <location>
        <position position="82"/>
    </location>
    <ligand>
        <name>S-adenosyl-L-methionine</name>
        <dbReference type="ChEBI" id="CHEBI:59789"/>
    </ligand>
</feature>
<feature type="binding site" evidence="6">
    <location>
        <position position="154"/>
    </location>
    <ligand>
        <name>S-adenosyl-L-methionine</name>
        <dbReference type="ChEBI" id="CHEBI:59789"/>
    </ligand>
</feature>
<organism evidence="8 9">
    <name type="scientific">Siculibacillus lacustris</name>
    <dbReference type="NCBI Taxonomy" id="1549641"/>
    <lineage>
        <taxon>Bacteria</taxon>
        <taxon>Pseudomonadati</taxon>
        <taxon>Pseudomonadota</taxon>
        <taxon>Alphaproteobacteria</taxon>
        <taxon>Hyphomicrobiales</taxon>
        <taxon>Ancalomicrobiaceae</taxon>
        <taxon>Siculibacillus</taxon>
    </lineage>
</organism>
<evidence type="ECO:0000256" key="1">
    <source>
        <dbReference type="ARBA" id="ARBA00001541"/>
    </source>
</evidence>
<feature type="binding site" evidence="6">
    <location>
        <position position="128"/>
    </location>
    <ligand>
        <name>S-adenosyl-L-methionine</name>
        <dbReference type="ChEBI" id="CHEBI:59789"/>
    </ligand>
</feature>
<dbReference type="InterPro" id="IPR026024">
    <property type="entry name" value="Chemotaxis_MeTrfase_CheR"/>
</dbReference>
<evidence type="ECO:0000313" key="9">
    <source>
        <dbReference type="Proteomes" id="UP000292781"/>
    </source>
</evidence>
<dbReference type="Proteomes" id="UP000292781">
    <property type="component" value="Unassembled WGS sequence"/>
</dbReference>
<keyword evidence="3 5" id="KW-0808">Transferase</keyword>
<evidence type="ECO:0000313" key="8">
    <source>
        <dbReference type="EMBL" id="TBW37609.1"/>
    </source>
</evidence>
<dbReference type="Pfam" id="PF01739">
    <property type="entry name" value="CheR"/>
    <property type="match status" value="1"/>
</dbReference>
<feature type="binding site" evidence="6">
    <location>
        <position position="84"/>
    </location>
    <ligand>
        <name>S-adenosyl-L-methionine</name>
        <dbReference type="ChEBI" id="CHEBI:59789"/>
    </ligand>
</feature>
<evidence type="ECO:0000256" key="6">
    <source>
        <dbReference type="PIRSR" id="PIRSR000410-1"/>
    </source>
</evidence>
<dbReference type="InterPro" id="IPR050903">
    <property type="entry name" value="Bact_Chemotaxis_MeTrfase"/>
</dbReference>